<sequence length="144" mass="15551">MPQPDAIVQCARGWLGTPYHHQGSVRGAGCDCLGLIRGVWRALYGPEPEAMPPYSRDWGNATGSETLIAAACRHLVPLGSVSDALAGDVLVFRMRDKGVAKHAGILADGDHMIHAQEGLGVVEVPLGVWWRRRAVAAFRFPDDK</sequence>
<dbReference type="NCBIfam" id="TIGR02219">
    <property type="entry name" value="phage_NlpC_fam"/>
    <property type="match status" value="1"/>
</dbReference>
<organism evidence="6 7">
    <name type="scientific">Methyloceanibacter caenitepidi</name>
    <dbReference type="NCBI Taxonomy" id="1384459"/>
    <lineage>
        <taxon>Bacteria</taxon>
        <taxon>Pseudomonadati</taxon>
        <taxon>Pseudomonadota</taxon>
        <taxon>Alphaproteobacteria</taxon>
        <taxon>Hyphomicrobiales</taxon>
        <taxon>Hyphomicrobiaceae</taxon>
        <taxon>Methyloceanibacter</taxon>
    </lineage>
</organism>
<keyword evidence="7" id="KW-1185">Reference proteome</keyword>
<accession>A0A0A8K7L1</accession>
<dbReference type="Gene3D" id="3.90.1720.10">
    <property type="entry name" value="endopeptidase domain like (from Nostoc punctiforme)"/>
    <property type="match status" value="1"/>
</dbReference>
<proteinExistence type="inferred from homology"/>
<comment type="similarity">
    <text evidence="1">Belongs to the peptidase C40 family.</text>
</comment>
<dbReference type="Pfam" id="PF00877">
    <property type="entry name" value="NLPC_P60"/>
    <property type="match status" value="1"/>
</dbReference>
<dbReference type="InterPro" id="IPR000064">
    <property type="entry name" value="NLP_P60_dom"/>
</dbReference>
<dbReference type="AlphaFoldDB" id="A0A0A8K7L1"/>
<dbReference type="SUPFAM" id="SSF54001">
    <property type="entry name" value="Cysteine proteinases"/>
    <property type="match status" value="1"/>
</dbReference>
<keyword evidence="3" id="KW-0378">Hydrolase</keyword>
<feature type="domain" description="NlpC/P60" evidence="5">
    <location>
        <begin position="1"/>
        <end position="141"/>
    </location>
</feature>
<reference evidence="6 7" key="1">
    <citation type="submission" date="2014-09" db="EMBL/GenBank/DDBJ databases">
        <title>Genome sequencing of Methyloceanibacter caenitepidi Gela4.</title>
        <authorList>
            <person name="Takeuchi M."/>
            <person name="Susumu S."/>
            <person name="Kamagata Y."/>
            <person name="Oshima K."/>
            <person name="Hattori M."/>
            <person name="Iwasaki W."/>
        </authorList>
    </citation>
    <scope>NUCLEOTIDE SEQUENCE [LARGE SCALE GENOMIC DNA]</scope>
    <source>
        <strain evidence="6 7">Gela4</strain>
    </source>
</reference>
<keyword evidence="2" id="KW-0645">Protease</keyword>
<dbReference type="STRING" id="1384459.GL4_2555"/>
<evidence type="ECO:0000256" key="3">
    <source>
        <dbReference type="ARBA" id="ARBA00022801"/>
    </source>
</evidence>
<name>A0A0A8K7L1_9HYPH</name>
<evidence type="ECO:0000313" key="6">
    <source>
        <dbReference type="EMBL" id="BAQ17989.1"/>
    </source>
</evidence>
<dbReference type="Proteomes" id="UP000031643">
    <property type="component" value="Chromosome"/>
</dbReference>
<dbReference type="KEGG" id="mcg:GL4_2555"/>
<dbReference type="InterPro" id="IPR038765">
    <property type="entry name" value="Papain-like_cys_pep_sf"/>
</dbReference>
<dbReference type="GO" id="GO:0008234">
    <property type="term" value="F:cysteine-type peptidase activity"/>
    <property type="evidence" value="ECO:0007669"/>
    <property type="project" value="UniProtKB-KW"/>
</dbReference>
<evidence type="ECO:0000313" key="7">
    <source>
        <dbReference type="Proteomes" id="UP000031643"/>
    </source>
</evidence>
<evidence type="ECO:0000256" key="4">
    <source>
        <dbReference type="ARBA" id="ARBA00022807"/>
    </source>
</evidence>
<evidence type="ECO:0000259" key="5">
    <source>
        <dbReference type="PROSITE" id="PS51935"/>
    </source>
</evidence>
<dbReference type="GO" id="GO:0006508">
    <property type="term" value="P:proteolysis"/>
    <property type="evidence" value="ECO:0007669"/>
    <property type="project" value="UniProtKB-KW"/>
</dbReference>
<dbReference type="PROSITE" id="PS51935">
    <property type="entry name" value="NLPC_P60"/>
    <property type="match status" value="1"/>
</dbReference>
<evidence type="ECO:0000256" key="1">
    <source>
        <dbReference type="ARBA" id="ARBA00007074"/>
    </source>
</evidence>
<gene>
    <name evidence="6" type="ORF">GL4_2555</name>
</gene>
<protein>
    <submittedName>
        <fullName evidence="6">Gene transfer agent NlpC/P60 family peptidase</fullName>
    </submittedName>
</protein>
<dbReference type="InterPro" id="IPR011929">
    <property type="entry name" value="Phage_pept_NlpC/P60"/>
</dbReference>
<dbReference type="RefSeq" id="WP_045368011.1">
    <property type="nucleotide sequence ID" value="NZ_AP014648.1"/>
</dbReference>
<dbReference type="OrthoDB" id="6058745at2"/>
<evidence type="ECO:0000256" key="2">
    <source>
        <dbReference type="ARBA" id="ARBA00022670"/>
    </source>
</evidence>
<dbReference type="EMBL" id="AP014648">
    <property type="protein sequence ID" value="BAQ17989.1"/>
    <property type="molecule type" value="Genomic_DNA"/>
</dbReference>
<keyword evidence="4" id="KW-0788">Thiol protease</keyword>
<dbReference type="HOGENOM" id="CLU_115301_1_0_5"/>